<dbReference type="InterPro" id="IPR050090">
    <property type="entry name" value="Tyrosine_recombinase_XerCD"/>
</dbReference>
<dbReference type="InterPro" id="IPR002104">
    <property type="entry name" value="Integrase_catalytic"/>
</dbReference>
<dbReference type="Gene3D" id="1.10.150.130">
    <property type="match status" value="1"/>
</dbReference>
<dbReference type="InterPro" id="IPR011010">
    <property type="entry name" value="DNA_brk_join_enz"/>
</dbReference>
<evidence type="ECO:0000256" key="4">
    <source>
        <dbReference type="ARBA" id="ARBA00023172"/>
    </source>
</evidence>
<gene>
    <name evidence="8" type="ORF">HMPREF9432_01399</name>
</gene>
<dbReference type="Pfam" id="PF00589">
    <property type="entry name" value="Phage_integrase"/>
    <property type="match status" value="1"/>
</dbReference>
<reference evidence="8 9" key="1">
    <citation type="submission" date="2011-08" db="EMBL/GenBank/DDBJ databases">
        <title>The Genome Sequence of Selenomonas noxia F0398.</title>
        <authorList>
            <consortium name="The Broad Institute Genome Sequencing Platform"/>
            <person name="Earl A."/>
            <person name="Ward D."/>
            <person name="Feldgarden M."/>
            <person name="Gevers D."/>
            <person name="Izard J."/>
            <person name="Ganesan A."/>
            <person name="Blanton J.M."/>
            <person name="Baranova O.V."/>
            <person name="Tanner A.C."/>
            <person name="Dewhirst F.E."/>
            <person name="Young S.K."/>
            <person name="Zeng Q."/>
            <person name="Gargeya S."/>
            <person name="Fitzgerald M."/>
            <person name="Haas B."/>
            <person name="Abouelleil A."/>
            <person name="Alvarado L."/>
            <person name="Arachchi H.M."/>
            <person name="Berlin A."/>
            <person name="Brown A."/>
            <person name="Chapman S.B."/>
            <person name="Chen Z."/>
            <person name="Dunbar C."/>
            <person name="Freedman E."/>
            <person name="Gearin G."/>
            <person name="Gellesch M."/>
            <person name="Goldberg J."/>
            <person name="Griggs A."/>
            <person name="Gujja S."/>
            <person name="Heiman D."/>
            <person name="Howarth C."/>
            <person name="Larson L."/>
            <person name="Lui A."/>
            <person name="MacDonald P.J.P."/>
            <person name="Montmayeur A."/>
            <person name="Murphy C."/>
            <person name="Neiman D."/>
            <person name="Pearson M."/>
            <person name="Priest M."/>
            <person name="Roberts A."/>
            <person name="Saif S."/>
            <person name="Shea T."/>
            <person name="Shenoy N."/>
            <person name="Sisk P."/>
            <person name="Stolte C."/>
            <person name="Sykes S."/>
            <person name="Wortman J."/>
            <person name="Nusbaum C."/>
            <person name="Birren B."/>
        </authorList>
    </citation>
    <scope>NUCLEOTIDE SEQUENCE [LARGE SCALE GENOMIC DNA]</scope>
    <source>
        <strain evidence="8 9">F0398</strain>
    </source>
</reference>
<dbReference type="PANTHER" id="PTHR30349">
    <property type="entry name" value="PHAGE INTEGRASE-RELATED"/>
    <property type="match status" value="1"/>
</dbReference>
<comment type="caution">
    <text evidence="8">The sequence shown here is derived from an EMBL/GenBank/DDBJ whole genome shotgun (WGS) entry which is preliminary data.</text>
</comment>
<evidence type="ECO:0000256" key="1">
    <source>
        <dbReference type="ARBA" id="ARBA00008857"/>
    </source>
</evidence>
<accession>A0ABP2MPT3</accession>
<feature type="domain" description="Tyr recombinase" evidence="6">
    <location>
        <begin position="183"/>
        <end position="371"/>
    </location>
</feature>
<keyword evidence="3 5" id="KW-0238">DNA-binding</keyword>
<evidence type="ECO:0000313" key="9">
    <source>
        <dbReference type="Proteomes" id="UP000003175"/>
    </source>
</evidence>
<proteinExistence type="inferred from homology"/>
<dbReference type="PROSITE" id="PS51898">
    <property type="entry name" value="TYR_RECOMBINASE"/>
    <property type="match status" value="1"/>
</dbReference>
<feature type="domain" description="Core-binding (CB)" evidence="7">
    <location>
        <begin position="71"/>
        <end position="160"/>
    </location>
</feature>
<dbReference type="InterPro" id="IPR010998">
    <property type="entry name" value="Integrase_recombinase_N"/>
</dbReference>
<name>A0ABP2MPT3_9FIRM</name>
<dbReference type="Gene3D" id="1.10.443.10">
    <property type="entry name" value="Intergrase catalytic core"/>
    <property type="match status" value="1"/>
</dbReference>
<sequence>MYSLIPVAKRKTACYNHLIDTDERGDFLAANKSYRSGTAAEMGVPARRAETAPCNVRRMGEVSMNVRQDAITPEYFIAHFYEYLPRYIAGGAPTADTRDTYELAIRLFLHWCMEQNLHPLSDVHDYQIRIYMEEMRTRGYSAATLMIKGAAIRAFYKVAQRLSFIAENPCADLQLRNPQHLDEDYKYLTVDQIKEICEGLAADQNALRRLRNLLIVYLMGVEGLRVVEVMRLSDEDIDWQRGRIEIRGKGHAGIIYPCEETFQLLKAYIEERGPVPPENRLTPTVISCARNNAQGRITRVGIRYVINKALTDAGLKQPGYACHLFRHSCGTNLYQETKDLRVVQETLRQRSPKVTAKYAHVHDRMERRYTRGITPGLSVEAVVTPAQDTPKQ</sequence>
<evidence type="ECO:0008006" key="10">
    <source>
        <dbReference type="Google" id="ProtNLM"/>
    </source>
</evidence>
<organism evidence="8 9">
    <name type="scientific">Selenomonas noxia F0398</name>
    <dbReference type="NCBI Taxonomy" id="702437"/>
    <lineage>
        <taxon>Bacteria</taxon>
        <taxon>Bacillati</taxon>
        <taxon>Bacillota</taxon>
        <taxon>Negativicutes</taxon>
        <taxon>Selenomonadales</taxon>
        <taxon>Selenomonadaceae</taxon>
        <taxon>Selenomonas</taxon>
    </lineage>
</organism>
<evidence type="ECO:0000313" key="8">
    <source>
        <dbReference type="EMBL" id="EHG24549.1"/>
    </source>
</evidence>
<evidence type="ECO:0000259" key="6">
    <source>
        <dbReference type="PROSITE" id="PS51898"/>
    </source>
</evidence>
<dbReference type="PROSITE" id="PS51900">
    <property type="entry name" value="CB"/>
    <property type="match status" value="1"/>
</dbReference>
<dbReference type="InterPro" id="IPR013762">
    <property type="entry name" value="Integrase-like_cat_sf"/>
</dbReference>
<dbReference type="PANTHER" id="PTHR30349:SF41">
    <property type="entry name" value="INTEGRASE_RECOMBINASE PROTEIN MJ0367-RELATED"/>
    <property type="match status" value="1"/>
</dbReference>
<dbReference type="InterPro" id="IPR044068">
    <property type="entry name" value="CB"/>
</dbReference>
<dbReference type="Pfam" id="PF02899">
    <property type="entry name" value="Phage_int_SAM_1"/>
    <property type="match status" value="1"/>
</dbReference>
<dbReference type="Proteomes" id="UP000003175">
    <property type="component" value="Unassembled WGS sequence"/>
</dbReference>
<dbReference type="InterPro" id="IPR004107">
    <property type="entry name" value="Integrase_SAM-like_N"/>
</dbReference>
<keyword evidence="9" id="KW-1185">Reference proteome</keyword>
<protein>
    <recommendedName>
        <fullName evidence="10">Tyr recombinase domain-containing protein</fullName>
    </recommendedName>
</protein>
<evidence type="ECO:0000256" key="5">
    <source>
        <dbReference type="PROSITE-ProRule" id="PRU01248"/>
    </source>
</evidence>
<evidence type="ECO:0000259" key="7">
    <source>
        <dbReference type="PROSITE" id="PS51900"/>
    </source>
</evidence>
<dbReference type="EMBL" id="ADGH01000012">
    <property type="protein sequence ID" value="EHG24549.1"/>
    <property type="molecule type" value="Genomic_DNA"/>
</dbReference>
<keyword evidence="4" id="KW-0233">DNA recombination</keyword>
<comment type="similarity">
    <text evidence="1">Belongs to the 'phage' integrase family.</text>
</comment>
<evidence type="ECO:0000256" key="3">
    <source>
        <dbReference type="ARBA" id="ARBA00023125"/>
    </source>
</evidence>
<dbReference type="SUPFAM" id="SSF56349">
    <property type="entry name" value="DNA breaking-rejoining enzymes"/>
    <property type="match status" value="1"/>
</dbReference>
<evidence type="ECO:0000256" key="2">
    <source>
        <dbReference type="ARBA" id="ARBA00022908"/>
    </source>
</evidence>
<keyword evidence="2" id="KW-0229">DNA integration</keyword>